<dbReference type="AlphaFoldDB" id="A0A2G9YAT5"/>
<comment type="caution">
    <text evidence="2">The sequence shown here is derived from an EMBL/GenBank/DDBJ whole genome shotgun (WGS) entry which is preliminary data.</text>
</comment>
<accession>A0A2G9YAT5</accession>
<reference evidence="2 3" key="1">
    <citation type="submission" date="2017-09" db="EMBL/GenBank/DDBJ databases">
        <title>Depth-based differentiation of microbial function through sediment-hosted aquifers and enrichment of novel symbionts in the deep terrestrial subsurface.</title>
        <authorList>
            <person name="Probst A.J."/>
            <person name="Ladd B."/>
            <person name="Jarett J.K."/>
            <person name="Geller-Mcgrath D.E."/>
            <person name="Sieber C.M."/>
            <person name="Emerson J.B."/>
            <person name="Anantharaman K."/>
            <person name="Thomas B.C."/>
            <person name="Malmstrom R."/>
            <person name="Stieglmeier M."/>
            <person name="Klingl A."/>
            <person name="Woyke T."/>
            <person name="Ryan C.M."/>
            <person name="Banfield J.F."/>
        </authorList>
    </citation>
    <scope>NUCLEOTIDE SEQUENCE [LARGE SCALE GENOMIC DNA]</scope>
    <source>
        <strain evidence="2">CG23_combo_of_CG06-09_8_20_14_all_48_7</strain>
    </source>
</reference>
<keyword evidence="1" id="KW-0472">Membrane</keyword>
<feature type="transmembrane region" description="Helical" evidence="1">
    <location>
        <begin position="12"/>
        <end position="33"/>
    </location>
</feature>
<dbReference type="Proteomes" id="UP000230392">
    <property type="component" value="Unassembled WGS sequence"/>
</dbReference>
<keyword evidence="1" id="KW-1133">Transmembrane helix</keyword>
<evidence type="ECO:0000313" key="2">
    <source>
        <dbReference type="EMBL" id="PIP15661.1"/>
    </source>
</evidence>
<dbReference type="EMBL" id="PCRF01000258">
    <property type="protein sequence ID" value="PIP15661.1"/>
    <property type="molecule type" value="Genomic_DNA"/>
</dbReference>
<evidence type="ECO:0000313" key="3">
    <source>
        <dbReference type="Proteomes" id="UP000230392"/>
    </source>
</evidence>
<evidence type="ECO:0000256" key="1">
    <source>
        <dbReference type="SAM" id="Phobius"/>
    </source>
</evidence>
<sequence>MGFSKKSGKKSYPLLLSLTGILVFIGLVLIFSASRVVGRSLADLFGKQLLWTALGFGTLAFFYKSDFHFWS</sequence>
<name>A0A2G9YAT5_9BACT</name>
<feature type="transmembrane region" description="Helical" evidence="1">
    <location>
        <begin position="45"/>
        <end position="63"/>
    </location>
</feature>
<feature type="non-terminal residue" evidence="2">
    <location>
        <position position="71"/>
    </location>
</feature>
<organism evidence="2 3">
    <name type="scientific">bacterium (Candidatus Ratteibacteria) CG23_combo_of_CG06-09_8_20_14_all_48_7</name>
    <dbReference type="NCBI Taxonomy" id="2014292"/>
    <lineage>
        <taxon>Bacteria</taxon>
        <taxon>Candidatus Ratteibacteria</taxon>
    </lineage>
</organism>
<evidence type="ECO:0008006" key="4">
    <source>
        <dbReference type="Google" id="ProtNLM"/>
    </source>
</evidence>
<proteinExistence type="predicted"/>
<gene>
    <name evidence="2" type="ORF">COX46_05320</name>
</gene>
<keyword evidence="1" id="KW-0812">Transmembrane</keyword>
<protein>
    <recommendedName>
        <fullName evidence="4">Rod shape-determining protein RodA</fullName>
    </recommendedName>
</protein>